<proteinExistence type="predicted"/>
<dbReference type="HOGENOM" id="CLU_2427419_0_0_1"/>
<dbReference type="Proteomes" id="UP000002668">
    <property type="component" value="Genome"/>
</dbReference>
<reference evidence="3" key="1">
    <citation type="journal article" date="2011" name="Nat. Commun.">
        <title>Effector diversification within compartments of the Leptosphaeria maculans genome affected by Repeat-Induced Point mutations.</title>
        <authorList>
            <person name="Rouxel T."/>
            <person name="Grandaubert J."/>
            <person name="Hane J.K."/>
            <person name="Hoede C."/>
            <person name="van de Wouw A.P."/>
            <person name="Couloux A."/>
            <person name="Dominguez V."/>
            <person name="Anthouard V."/>
            <person name="Bally P."/>
            <person name="Bourras S."/>
            <person name="Cozijnsen A.J."/>
            <person name="Ciuffetti L.M."/>
            <person name="Degrave A."/>
            <person name="Dilmaghani A."/>
            <person name="Duret L."/>
            <person name="Fudal I."/>
            <person name="Goodwin S.B."/>
            <person name="Gout L."/>
            <person name="Glaser N."/>
            <person name="Linglin J."/>
            <person name="Kema G.H.J."/>
            <person name="Lapalu N."/>
            <person name="Lawrence C.B."/>
            <person name="May K."/>
            <person name="Meyer M."/>
            <person name="Ollivier B."/>
            <person name="Poulain J."/>
            <person name="Schoch C.L."/>
            <person name="Simon A."/>
            <person name="Spatafora J.W."/>
            <person name="Stachowiak A."/>
            <person name="Turgeon B.G."/>
            <person name="Tyler B.M."/>
            <person name="Vincent D."/>
            <person name="Weissenbach J."/>
            <person name="Amselem J."/>
            <person name="Quesneville H."/>
            <person name="Oliver R.P."/>
            <person name="Wincker P."/>
            <person name="Balesdent M.-H."/>
            <person name="Howlett B.J."/>
        </authorList>
    </citation>
    <scope>NUCLEOTIDE SEQUENCE [LARGE SCALE GENOMIC DNA]</scope>
    <source>
        <strain evidence="3">JN3 / isolate v23.1.3 / race Av1-4-5-6-7-8</strain>
    </source>
</reference>
<feature type="region of interest" description="Disordered" evidence="1">
    <location>
        <begin position="72"/>
        <end position="91"/>
    </location>
</feature>
<organism evidence="3">
    <name type="scientific">Leptosphaeria maculans (strain JN3 / isolate v23.1.3 / race Av1-4-5-6-7-8)</name>
    <name type="common">Blackleg fungus</name>
    <name type="synonym">Phoma lingam</name>
    <dbReference type="NCBI Taxonomy" id="985895"/>
    <lineage>
        <taxon>Eukaryota</taxon>
        <taxon>Fungi</taxon>
        <taxon>Dikarya</taxon>
        <taxon>Ascomycota</taxon>
        <taxon>Pezizomycotina</taxon>
        <taxon>Dothideomycetes</taxon>
        <taxon>Pleosporomycetidae</taxon>
        <taxon>Pleosporales</taxon>
        <taxon>Pleosporineae</taxon>
        <taxon>Leptosphaeriaceae</taxon>
        <taxon>Plenodomus</taxon>
        <taxon>Plenodomus lingam/Leptosphaeria maculans species complex</taxon>
    </lineage>
</organism>
<protein>
    <submittedName>
        <fullName evidence="2">Predicted protein</fullName>
    </submittedName>
</protein>
<accession>E4ZYM6</accession>
<sequence>MRNQLGIVRVLVSPTCRLFHWFDTTHDETGVVVLSVRHFPPKIYPSTSKRCVVQLETPTSNHVAAFQGAHNRSDKFHFQSPAPPRDGSKED</sequence>
<dbReference type="InParanoid" id="E4ZYM6"/>
<dbReference type="VEuPathDB" id="FungiDB:LEMA_P108170.1"/>
<evidence type="ECO:0000256" key="1">
    <source>
        <dbReference type="SAM" id="MobiDB-lite"/>
    </source>
</evidence>
<name>E4ZYM6_LEPMJ</name>
<dbReference type="AlphaFoldDB" id="E4ZYM6"/>
<keyword evidence="3" id="KW-1185">Reference proteome</keyword>
<evidence type="ECO:0000313" key="3">
    <source>
        <dbReference type="Proteomes" id="UP000002668"/>
    </source>
</evidence>
<dbReference type="EMBL" id="FP929129">
    <property type="protein sequence ID" value="CBX96552.1"/>
    <property type="molecule type" value="Genomic_DNA"/>
</dbReference>
<gene>
    <name evidence="2" type="ORF">LEMA_P108170.1</name>
</gene>
<evidence type="ECO:0000313" key="2">
    <source>
        <dbReference type="EMBL" id="CBX96552.1"/>
    </source>
</evidence>